<gene>
    <name evidence="2" type="ORF">ACFO9K_19330</name>
</gene>
<dbReference type="Proteomes" id="UP001595945">
    <property type="component" value="Unassembled WGS sequence"/>
</dbReference>
<evidence type="ECO:0000313" key="3">
    <source>
        <dbReference type="Proteomes" id="UP001595945"/>
    </source>
</evidence>
<evidence type="ECO:0000313" key="2">
    <source>
        <dbReference type="EMBL" id="MFC4826414.1"/>
    </source>
</evidence>
<dbReference type="EMBL" id="JBHSHT010000002">
    <property type="protein sequence ID" value="MFC4826414.1"/>
    <property type="molecule type" value="Genomic_DNA"/>
</dbReference>
<comment type="caution">
    <text evidence="2">The sequence shown here is derived from an EMBL/GenBank/DDBJ whole genome shotgun (WGS) entry which is preliminary data.</text>
</comment>
<keyword evidence="1" id="KW-1133">Transmembrane helix</keyword>
<keyword evidence="3" id="KW-1185">Reference proteome</keyword>
<organism evidence="2 3">
    <name type="scientific">Halorussus aquaticus</name>
    <dbReference type="NCBI Taxonomy" id="2953748"/>
    <lineage>
        <taxon>Archaea</taxon>
        <taxon>Methanobacteriati</taxon>
        <taxon>Methanobacteriota</taxon>
        <taxon>Stenosarchaea group</taxon>
        <taxon>Halobacteria</taxon>
        <taxon>Halobacteriales</taxon>
        <taxon>Haladaptataceae</taxon>
        <taxon>Halorussus</taxon>
    </lineage>
</organism>
<accession>A0ABD5Q8X8</accession>
<proteinExistence type="predicted"/>
<evidence type="ECO:0000256" key="1">
    <source>
        <dbReference type="SAM" id="Phobius"/>
    </source>
</evidence>
<dbReference type="AlphaFoldDB" id="A0ABD5Q8X8"/>
<feature type="transmembrane region" description="Helical" evidence="1">
    <location>
        <begin position="205"/>
        <end position="224"/>
    </location>
</feature>
<feature type="transmembrane region" description="Helical" evidence="1">
    <location>
        <begin position="169"/>
        <end position="185"/>
    </location>
</feature>
<feature type="transmembrane region" description="Helical" evidence="1">
    <location>
        <begin position="301"/>
        <end position="319"/>
    </location>
</feature>
<name>A0ABD5Q8X8_9EURY</name>
<dbReference type="RefSeq" id="WP_254267985.1">
    <property type="nucleotide sequence ID" value="NZ_CP100400.1"/>
</dbReference>
<sequence>MSEHRDPDAQVDEFLELERELSAGRRASKTYEEGNVSEAAKIPASEVPDDYPVAIRTRQALQLNVETPDGETVATYLEWPGEGEESDHVEQLLDALGRGRDEFANVYGDRVALDSEDGWHGIDAEKTAALRGTEIASGDGSLDKTRNLLAVAIAVGAVGLLLDDAFHSLSEILLIITIGAIPVGIYLDAEQVKDGTSWSPTPNPWIIGGMIPIANVAVGLAYLVERHVRLSGITSGERSGVWYKALLTSVAALPLALTINPVSEIVSVAIFGYSWCFTPLAVYFDAEYVEDASDWEPKEELWAVAVFFTSILGAGAYLLRRYQKLD</sequence>
<protein>
    <submittedName>
        <fullName evidence="2">Uncharacterized protein</fullName>
    </submittedName>
</protein>
<keyword evidence="1" id="KW-0812">Transmembrane</keyword>
<dbReference type="GeneID" id="73046489"/>
<reference evidence="2 3" key="1">
    <citation type="journal article" date="2019" name="Int. J. Syst. Evol. Microbiol.">
        <title>The Global Catalogue of Microorganisms (GCM) 10K type strain sequencing project: providing services to taxonomists for standard genome sequencing and annotation.</title>
        <authorList>
            <consortium name="The Broad Institute Genomics Platform"/>
            <consortium name="The Broad Institute Genome Sequencing Center for Infectious Disease"/>
            <person name="Wu L."/>
            <person name="Ma J."/>
        </authorList>
    </citation>
    <scope>NUCLEOTIDE SEQUENCE [LARGE SCALE GENOMIC DNA]</scope>
    <source>
        <strain evidence="2 3">XZYJ18</strain>
    </source>
</reference>
<keyword evidence="1" id="KW-0472">Membrane</keyword>